<keyword evidence="1" id="KW-1133">Transmembrane helix</keyword>
<feature type="transmembrane region" description="Helical" evidence="1">
    <location>
        <begin position="33"/>
        <end position="49"/>
    </location>
</feature>
<reference evidence="2 3" key="1">
    <citation type="journal article" date="2021" name="Int. J. Syst. Evol. Microbiol.">
        <title>Amazonocrinis nigriterrae gen. nov., sp. nov., Atlanticothrix silvestris gen. nov., sp. nov. and Dendronalium phyllosphericum gen. nov., sp. nov., nostocacean cyanobacteria from Brazilian environments.</title>
        <authorList>
            <person name="Alvarenga D.O."/>
            <person name="Andreote A.P.D."/>
            <person name="Branco L.H.Z."/>
            <person name="Delbaje E."/>
            <person name="Cruz R.B."/>
            <person name="Varani A.M."/>
            <person name="Fiore M.F."/>
        </authorList>
    </citation>
    <scope>NUCLEOTIDE SEQUENCE [LARGE SCALE GENOMIC DNA]</scope>
    <source>
        <strain evidence="2 3">CENA67</strain>
    </source>
</reference>
<dbReference type="AlphaFoldDB" id="A0A8J7HUD6"/>
<sequence length="143" mass="15803">MNLELFNRIPVTSLLLLWLTYGLLGWYLAAHEIIWLVGAFVAVVAIAVVRKSVSWLQQLLVFSSKTLVVILVVSASIALIASWSLLLSLFLIPVATTCLADLEMRFTGFKRLETFWILTSLAASGLIVGEIIDLLLFPSGGYY</sequence>
<name>A0A8J7HUD6_9NOST</name>
<keyword evidence="1" id="KW-0812">Transmembrane</keyword>
<evidence type="ECO:0000256" key="1">
    <source>
        <dbReference type="SAM" id="Phobius"/>
    </source>
</evidence>
<dbReference type="Proteomes" id="UP000632766">
    <property type="component" value="Unassembled WGS sequence"/>
</dbReference>
<keyword evidence="3" id="KW-1185">Reference proteome</keyword>
<comment type="caution">
    <text evidence="2">The sequence shown here is derived from an EMBL/GenBank/DDBJ whole genome shotgun (WGS) entry which is preliminary data.</text>
</comment>
<keyword evidence="1" id="KW-0472">Membrane</keyword>
<gene>
    <name evidence="2" type="ORF">I8748_19500</name>
</gene>
<feature type="transmembrane region" description="Helical" evidence="1">
    <location>
        <begin position="69"/>
        <end position="95"/>
    </location>
</feature>
<proteinExistence type="predicted"/>
<feature type="transmembrane region" description="Helical" evidence="1">
    <location>
        <begin position="115"/>
        <end position="137"/>
    </location>
</feature>
<evidence type="ECO:0000313" key="3">
    <source>
        <dbReference type="Proteomes" id="UP000632766"/>
    </source>
</evidence>
<dbReference type="RefSeq" id="WP_198126189.1">
    <property type="nucleotide sequence ID" value="NZ_JAECZC010000040.1"/>
</dbReference>
<feature type="transmembrane region" description="Helical" evidence="1">
    <location>
        <begin position="9"/>
        <end position="27"/>
    </location>
</feature>
<accession>A0A8J7HUD6</accession>
<dbReference type="EMBL" id="JAECZC010000040">
    <property type="protein sequence ID" value="MBH8564345.1"/>
    <property type="molecule type" value="Genomic_DNA"/>
</dbReference>
<evidence type="ECO:0000313" key="2">
    <source>
        <dbReference type="EMBL" id="MBH8564345.1"/>
    </source>
</evidence>
<protein>
    <submittedName>
        <fullName evidence="2">Uncharacterized protein</fullName>
    </submittedName>
</protein>
<organism evidence="2 3">
    <name type="scientific">Amazonocrinis nigriterrae CENA67</name>
    <dbReference type="NCBI Taxonomy" id="2794033"/>
    <lineage>
        <taxon>Bacteria</taxon>
        <taxon>Bacillati</taxon>
        <taxon>Cyanobacteriota</taxon>
        <taxon>Cyanophyceae</taxon>
        <taxon>Nostocales</taxon>
        <taxon>Nostocaceae</taxon>
        <taxon>Amazonocrinis</taxon>
        <taxon>Amazonocrinis nigriterrae</taxon>
    </lineage>
</organism>